<dbReference type="InterPro" id="IPR006015">
    <property type="entry name" value="Universal_stress_UspA"/>
</dbReference>
<dbReference type="SUPFAM" id="SSF52402">
    <property type="entry name" value="Adenine nucleotide alpha hydrolases-like"/>
    <property type="match status" value="1"/>
</dbReference>
<dbReference type="Gene3D" id="3.40.50.620">
    <property type="entry name" value="HUPs"/>
    <property type="match status" value="1"/>
</dbReference>
<dbReference type="InterPro" id="IPR006016">
    <property type="entry name" value="UspA"/>
</dbReference>
<dbReference type="EMBL" id="JAVDXZ010000001">
    <property type="protein sequence ID" value="MDR7330429.1"/>
    <property type="molecule type" value="Genomic_DNA"/>
</dbReference>
<dbReference type="InterPro" id="IPR014729">
    <property type="entry name" value="Rossmann-like_a/b/a_fold"/>
</dbReference>
<evidence type="ECO:0000313" key="4">
    <source>
        <dbReference type="Proteomes" id="UP001180840"/>
    </source>
</evidence>
<gene>
    <name evidence="3" type="ORF">J2S39_002105</name>
</gene>
<proteinExistence type="inferred from homology"/>
<evidence type="ECO:0000313" key="3">
    <source>
        <dbReference type="EMBL" id="MDR7330429.1"/>
    </source>
</evidence>
<protein>
    <submittedName>
        <fullName evidence="3">Nucleotide-binding universal stress UspA family protein</fullName>
    </submittedName>
</protein>
<dbReference type="Proteomes" id="UP001180840">
    <property type="component" value="Unassembled WGS sequence"/>
</dbReference>
<dbReference type="Pfam" id="PF00582">
    <property type="entry name" value="Usp"/>
    <property type="match status" value="1"/>
</dbReference>
<comment type="caution">
    <text evidence="3">The sequence shown here is derived from an EMBL/GenBank/DDBJ whole genome shotgun (WGS) entry which is preliminary data.</text>
</comment>
<sequence length="160" mass="16624">MTRMLIAYDGSPEARHALTEAARLLRPVDIEILTAWEPVTSQATRALGRTGLPQTTIGAENVGADPAYEDALALSEEGIALARSLGLTARAHLVESTGHTATAISEAAVQLGADVIVAGTRARSGPHTWFTTSTSEGILRKAGIPVFIVPPRASGGDGED</sequence>
<comment type="similarity">
    <text evidence="1">Belongs to the universal stress protein A family.</text>
</comment>
<keyword evidence="4" id="KW-1185">Reference proteome</keyword>
<name>A0ABU1ZZS6_9CORY</name>
<feature type="domain" description="UspA" evidence="2">
    <location>
        <begin position="2"/>
        <end position="150"/>
    </location>
</feature>
<evidence type="ECO:0000256" key="1">
    <source>
        <dbReference type="ARBA" id="ARBA00008791"/>
    </source>
</evidence>
<dbReference type="PRINTS" id="PR01438">
    <property type="entry name" value="UNVRSLSTRESS"/>
</dbReference>
<dbReference type="CDD" id="cd00293">
    <property type="entry name" value="USP-like"/>
    <property type="match status" value="1"/>
</dbReference>
<organism evidence="3 4">
    <name type="scientific">Corynebacterium guangdongense</name>
    <dbReference type="NCBI Taxonomy" id="1783348"/>
    <lineage>
        <taxon>Bacteria</taxon>
        <taxon>Bacillati</taxon>
        <taxon>Actinomycetota</taxon>
        <taxon>Actinomycetes</taxon>
        <taxon>Mycobacteriales</taxon>
        <taxon>Corynebacteriaceae</taxon>
        <taxon>Corynebacterium</taxon>
    </lineage>
</organism>
<reference evidence="3" key="1">
    <citation type="submission" date="2023-07" db="EMBL/GenBank/DDBJ databases">
        <title>Sequencing the genomes of 1000 actinobacteria strains.</title>
        <authorList>
            <person name="Klenk H.-P."/>
        </authorList>
    </citation>
    <scope>NUCLEOTIDE SEQUENCE</scope>
    <source>
        <strain evidence="3">DSM 107476</strain>
    </source>
</reference>
<accession>A0ABU1ZZS6</accession>
<evidence type="ECO:0000259" key="2">
    <source>
        <dbReference type="Pfam" id="PF00582"/>
    </source>
</evidence>